<dbReference type="PANTHER" id="PTHR30386">
    <property type="entry name" value="MEMBRANE FUSION SUBUNIT OF EMRAB-TOLC MULTIDRUG EFFLUX PUMP"/>
    <property type="match status" value="1"/>
</dbReference>
<evidence type="ECO:0000256" key="1">
    <source>
        <dbReference type="ARBA" id="ARBA00009477"/>
    </source>
</evidence>
<dbReference type="Pfam" id="PF25963">
    <property type="entry name" value="Beta-barrel_AAEA"/>
    <property type="match status" value="1"/>
</dbReference>
<feature type="domain" description="Multidrug resistance protein MdtA-like barrel-sandwich hybrid" evidence="4">
    <location>
        <begin position="62"/>
        <end position="243"/>
    </location>
</feature>
<keyword evidence="2" id="KW-0472">Membrane</keyword>
<dbReference type="PANTHER" id="PTHR30386:SF24">
    <property type="entry name" value="MULTIDRUG RESISTANCE EFFLUX PUMP"/>
    <property type="match status" value="1"/>
</dbReference>
<dbReference type="Gene3D" id="2.40.50.100">
    <property type="match status" value="1"/>
</dbReference>
<proteinExistence type="inferred from homology"/>
<comment type="similarity">
    <text evidence="1">Belongs to the membrane fusion protein (MFP) (TC 8.A.1) family.</text>
</comment>
<evidence type="ECO:0000313" key="7">
    <source>
        <dbReference type="Proteomes" id="UP000588068"/>
    </source>
</evidence>
<dbReference type="InterPro" id="IPR050739">
    <property type="entry name" value="MFP"/>
</dbReference>
<feature type="domain" description="p-hydroxybenzoic acid efflux pump subunit AaeA-like beta-barrel" evidence="5">
    <location>
        <begin position="252"/>
        <end position="343"/>
    </location>
</feature>
<evidence type="ECO:0000259" key="3">
    <source>
        <dbReference type="Pfam" id="PF25876"/>
    </source>
</evidence>
<comment type="caution">
    <text evidence="6">The sequence shown here is derived from an EMBL/GenBank/DDBJ whole genome shotgun (WGS) entry which is preliminary data.</text>
</comment>
<organism evidence="6 7">
    <name type="scientific">Povalibacter uvarum</name>
    <dbReference type="NCBI Taxonomy" id="732238"/>
    <lineage>
        <taxon>Bacteria</taxon>
        <taxon>Pseudomonadati</taxon>
        <taxon>Pseudomonadota</taxon>
        <taxon>Gammaproteobacteria</taxon>
        <taxon>Steroidobacterales</taxon>
        <taxon>Steroidobacteraceae</taxon>
        <taxon>Povalibacter</taxon>
    </lineage>
</organism>
<reference evidence="6 7" key="1">
    <citation type="submission" date="2020-08" db="EMBL/GenBank/DDBJ databases">
        <title>Genomic Encyclopedia of Type Strains, Phase IV (KMG-IV): sequencing the most valuable type-strain genomes for metagenomic binning, comparative biology and taxonomic classification.</title>
        <authorList>
            <person name="Goeker M."/>
        </authorList>
    </citation>
    <scope>NUCLEOTIDE SEQUENCE [LARGE SCALE GENOMIC DNA]</scope>
    <source>
        <strain evidence="6 7">DSM 26723</strain>
    </source>
</reference>
<sequence length="346" mass="37392">MASTEPVADPVPASRPRVSVGKIIKWAIALLVLVGAIAAGVHYWRESQRYVTTDNSYLNAHMVEIAAQVSGPITAIHVQDQQTVEVGDALFEIDARPYELALASADAQLEISRQSTSQESAAVEAARAQVAQRGAELRNAQSNERRIQDLVQRNLVSQQNAESVRTQAETADAAVKAAEANLSQAMSALGKAGDRNAAVRAALAKQDQAKLDLDYTKIIAPTGGLIANFTLRPGSTVQKEVPLFTIISDEEYWVDANFKETELDRIKVGQKARVIVDMYRNHPFDGEVESLSGGSGQAFSLLPAQNATGNWVKVTQRVPVKIKILNPDPAYPLRVGTTATVRVSVE</sequence>
<keyword evidence="2" id="KW-0812">Transmembrane</keyword>
<dbReference type="Proteomes" id="UP000588068">
    <property type="component" value="Unassembled WGS sequence"/>
</dbReference>
<evidence type="ECO:0000313" key="6">
    <source>
        <dbReference type="EMBL" id="MBB6095317.1"/>
    </source>
</evidence>
<evidence type="ECO:0000259" key="4">
    <source>
        <dbReference type="Pfam" id="PF25917"/>
    </source>
</evidence>
<gene>
    <name evidence="6" type="ORF">HNQ60_004207</name>
</gene>
<name>A0A841HQ36_9GAMM</name>
<dbReference type="GO" id="GO:0055085">
    <property type="term" value="P:transmembrane transport"/>
    <property type="evidence" value="ECO:0007669"/>
    <property type="project" value="InterPro"/>
</dbReference>
<dbReference type="InterPro" id="IPR058634">
    <property type="entry name" value="AaeA-lik-b-barrel"/>
</dbReference>
<dbReference type="InterPro" id="IPR058625">
    <property type="entry name" value="MdtA-like_BSH"/>
</dbReference>
<dbReference type="InterPro" id="IPR058624">
    <property type="entry name" value="MdtA-like_HH"/>
</dbReference>
<dbReference type="SUPFAM" id="SSF111369">
    <property type="entry name" value="HlyD-like secretion proteins"/>
    <property type="match status" value="3"/>
</dbReference>
<evidence type="ECO:0000259" key="5">
    <source>
        <dbReference type="Pfam" id="PF25963"/>
    </source>
</evidence>
<dbReference type="Pfam" id="PF25876">
    <property type="entry name" value="HH_MFP_RND"/>
    <property type="match status" value="1"/>
</dbReference>
<feature type="transmembrane region" description="Helical" evidence="2">
    <location>
        <begin position="23"/>
        <end position="44"/>
    </location>
</feature>
<dbReference type="RefSeq" id="WP_184334702.1">
    <property type="nucleotide sequence ID" value="NZ_JACHHZ010000005.1"/>
</dbReference>
<dbReference type="Pfam" id="PF25917">
    <property type="entry name" value="BSH_RND"/>
    <property type="match status" value="1"/>
</dbReference>
<dbReference type="Gene3D" id="2.40.30.170">
    <property type="match status" value="1"/>
</dbReference>
<dbReference type="Gene3D" id="1.10.287.470">
    <property type="entry name" value="Helix hairpin bin"/>
    <property type="match status" value="2"/>
</dbReference>
<dbReference type="EMBL" id="JACHHZ010000005">
    <property type="protein sequence ID" value="MBB6095317.1"/>
    <property type="molecule type" value="Genomic_DNA"/>
</dbReference>
<keyword evidence="2" id="KW-1133">Transmembrane helix</keyword>
<feature type="domain" description="Multidrug resistance protein MdtA-like alpha-helical hairpin" evidence="3">
    <location>
        <begin position="124"/>
        <end position="186"/>
    </location>
</feature>
<protein>
    <submittedName>
        <fullName evidence="6">Membrane fusion protein (Multidrug efflux system)</fullName>
    </submittedName>
</protein>
<evidence type="ECO:0000256" key="2">
    <source>
        <dbReference type="SAM" id="Phobius"/>
    </source>
</evidence>
<keyword evidence="7" id="KW-1185">Reference proteome</keyword>
<dbReference type="AlphaFoldDB" id="A0A841HQ36"/>
<accession>A0A841HQ36</accession>